<keyword evidence="3" id="KW-1185">Reference proteome</keyword>
<comment type="caution">
    <text evidence="2">The sequence shown here is derived from an EMBL/GenBank/DDBJ whole genome shotgun (WGS) entry which is preliminary data.</text>
</comment>
<dbReference type="Proteomes" id="UP001472677">
    <property type="component" value="Unassembled WGS sequence"/>
</dbReference>
<proteinExistence type="predicted"/>
<accession>A0ABR2ECH1</accession>
<organism evidence="2 3">
    <name type="scientific">Hibiscus sabdariffa</name>
    <name type="common">roselle</name>
    <dbReference type="NCBI Taxonomy" id="183260"/>
    <lineage>
        <taxon>Eukaryota</taxon>
        <taxon>Viridiplantae</taxon>
        <taxon>Streptophyta</taxon>
        <taxon>Embryophyta</taxon>
        <taxon>Tracheophyta</taxon>
        <taxon>Spermatophyta</taxon>
        <taxon>Magnoliopsida</taxon>
        <taxon>eudicotyledons</taxon>
        <taxon>Gunneridae</taxon>
        <taxon>Pentapetalae</taxon>
        <taxon>rosids</taxon>
        <taxon>malvids</taxon>
        <taxon>Malvales</taxon>
        <taxon>Malvaceae</taxon>
        <taxon>Malvoideae</taxon>
        <taxon>Hibiscus</taxon>
    </lineage>
</organism>
<dbReference type="EMBL" id="JBBPBM010000017">
    <property type="protein sequence ID" value="KAK8556735.1"/>
    <property type="molecule type" value="Genomic_DNA"/>
</dbReference>
<evidence type="ECO:0000313" key="3">
    <source>
        <dbReference type="Proteomes" id="UP001472677"/>
    </source>
</evidence>
<gene>
    <name evidence="2" type="ORF">V6N12_003130</name>
</gene>
<protein>
    <submittedName>
        <fullName evidence="2">Uncharacterized protein</fullName>
    </submittedName>
</protein>
<feature type="region of interest" description="Disordered" evidence="1">
    <location>
        <begin position="20"/>
        <end position="41"/>
    </location>
</feature>
<evidence type="ECO:0000313" key="2">
    <source>
        <dbReference type="EMBL" id="KAK8556735.1"/>
    </source>
</evidence>
<reference evidence="2 3" key="1">
    <citation type="journal article" date="2024" name="G3 (Bethesda)">
        <title>Genome assembly of Hibiscus sabdariffa L. provides insights into metabolisms of medicinal natural products.</title>
        <authorList>
            <person name="Kim T."/>
        </authorList>
    </citation>
    <scope>NUCLEOTIDE SEQUENCE [LARGE SCALE GENOMIC DNA]</scope>
    <source>
        <strain evidence="2">TK-2024</strain>
        <tissue evidence="2">Old leaves</tissue>
    </source>
</reference>
<sequence length="193" mass="20521">MTCANPNVCVNPNARERTVNGGLEGSFGGRPPDAVAGDDVNGTREAQGKILAQGGSNSIPPFKETLVGNRESHDVVEDRVEPQSIENNEVRAISREVQVANTVRSSGVSVSTSEVVATQRKQHVARGKMVGVAVDTEKVLVGHVNPAKIFDNRGVHIGGVKNVASHETVVKAASTLNSEKHVAVRVCMWRRNG</sequence>
<evidence type="ECO:0000256" key="1">
    <source>
        <dbReference type="SAM" id="MobiDB-lite"/>
    </source>
</evidence>
<name>A0ABR2ECH1_9ROSI</name>